<dbReference type="Pfam" id="PF00884">
    <property type="entry name" value="Sulfatase"/>
    <property type="match status" value="1"/>
</dbReference>
<proteinExistence type="inferred from homology"/>
<comment type="caution">
    <text evidence="3">The sequence shown here is derived from an EMBL/GenBank/DDBJ whole genome shotgun (WGS) entry which is preliminary data.</text>
</comment>
<dbReference type="AlphaFoldDB" id="X0VFE2"/>
<feature type="non-terminal residue" evidence="3">
    <location>
        <position position="215"/>
    </location>
</feature>
<dbReference type="PANTHER" id="PTHR42693">
    <property type="entry name" value="ARYLSULFATASE FAMILY MEMBER"/>
    <property type="match status" value="1"/>
</dbReference>
<accession>X0VFE2</accession>
<evidence type="ECO:0000256" key="1">
    <source>
        <dbReference type="ARBA" id="ARBA00008779"/>
    </source>
</evidence>
<comment type="similarity">
    <text evidence="1">Belongs to the sulfatase family.</text>
</comment>
<feature type="non-terminal residue" evidence="3">
    <location>
        <position position="1"/>
    </location>
</feature>
<evidence type="ECO:0000259" key="2">
    <source>
        <dbReference type="Pfam" id="PF00884"/>
    </source>
</evidence>
<name>X0VFE2_9ZZZZ</name>
<dbReference type="InterPro" id="IPR017850">
    <property type="entry name" value="Alkaline_phosphatase_core_sf"/>
</dbReference>
<protein>
    <recommendedName>
        <fullName evidence="2">Sulfatase N-terminal domain-containing protein</fullName>
    </recommendedName>
</protein>
<gene>
    <name evidence="3" type="ORF">S01H1_22196</name>
</gene>
<dbReference type="EMBL" id="BARS01012473">
    <property type="protein sequence ID" value="GAF99285.1"/>
    <property type="molecule type" value="Genomic_DNA"/>
</dbReference>
<dbReference type="Gene3D" id="3.40.720.10">
    <property type="entry name" value="Alkaline Phosphatase, subunit A"/>
    <property type="match status" value="1"/>
</dbReference>
<dbReference type="PANTHER" id="PTHR42693:SF33">
    <property type="entry name" value="ARYLSULFATASE"/>
    <property type="match status" value="1"/>
</dbReference>
<feature type="domain" description="Sulfatase N-terminal" evidence="2">
    <location>
        <begin position="5"/>
        <end position="193"/>
    </location>
</feature>
<dbReference type="InterPro" id="IPR000917">
    <property type="entry name" value="Sulfatase_N"/>
</dbReference>
<dbReference type="SUPFAM" id="SSF53649">
    <property type="entry name" value="Alkaline phosphatase-like"/>
    <property type="match status" value="1"/>
</dbReference>
<dbReference type="GO" id="GO:0004065">
    <property type="term" value="F:arylsulfatase activity"/>
    <property type="evidence" value="ECO:0007669"/>
    <property type="project" value="TreeGrafter"/>
</dbReference>
<dbReference type="InterPro" id="IPR050738">
    <property type="entry name" value="Sulfatase"/>
</dbReference>
<reference evidence="3" key="1">
    <citation type="journal article" date="2014" name="Front. Microbiol.">
        <title>High frequency of phylogenetically diverse reductive dehalogenase-homologous genes in deep subseafloor sedimentary metagenomes.</title>
        <authorList>
            <person name="Kawai M."/>
            <person name="Futagami T."/>
            <person name="Toyoda A."/>
            <person name="Takaki Y."/>
            <person name="Nishi S."/>
            <person name="Hori S."/>
            <person name="Arai W."/>
            <person name="Tsubouchi T."/>
            <person name="Morono Y."/>
            <person name="Uchiyama I."/>
            <person name="Ito T."/>
            <person name="Fujiyama A."/>
            <person name="Inagaki F."/>
            <person name="Takami H."/>
        </authorList>
    </citation>
    <scope>NUCLEOTIDE SEQUENCE</scope>
    <source>
        <strain evidence="3">Expedition CK06-06</strain>
    </source>
</reference>
<organism evidence="3">
    <name type="scientific">marine sediment metagenome</name>
    <dbReference type="NCBI Taxonomy" id="412755"/>
    <lineage>
        <taxon>unclassified sequences</taxon>
        <taxon>metagenomes</taxon>
        <taxon>ecological metagenomes</taxon>
    </lineage>
</organism>
<sequence length="215" mass="24003">LGDAGYETYLCGLQHVFGSGQAGKFGYQHVLTSETEAENTVKHAAGFLRERKRRDKPFFLKVGFFEVHRKGGSFKHRNYDPNKAVHIPKYLADTAVMREDLGRFQEDIRYFDSCVGRILDALEAGACSGNTLVIFTVDHGIPYPGAKWCLRDAGIEVPLVMYLRGSALSGGKVYEELISHVDVLPTLLDWIGVRKPSNLEGVSFSAYLQKGEFRP</sequence>
<evidence type="ECO:0000313" key="3">
    <source>
        <dbReference type="EMBL" id="GAF99285.1"/>
    </source>
</evidence>